<evidence type="ECO:0000256" key="2">
    <source>
        <dbReference type="ARBA" id="ARBA00022771"/>
    </source>
</evidence>
<feature type="domain" description="Zinc finger PHD-type" evidence="7">
    <location>
        <begin position="26"/>
        <end position="72"/>
    </location>
</feature>
<dbReference type="Proteomes" id="UP001603857">
    <property type="component" value="Unassembled WGS sequence"/>
</dbReference>
<keyword evidence="4" id="KW-0805">Transcription regulation</keyword>
<dbReference type="PANTHER" id="PTHR33304:SF15">
    <property type="entry name" value="ZINC FINGER PHD-TYPE DOMAIN-CONTAINING PROTEIN"/>
    <property type="match status" value="1"/>
</dbReference>
<gene>
    <name evidence="8" type="ORF">Fmac_027276</name>
</gene>
<evidence type="ECO:0000259" key="7">
    <source>
        <dbReference type="SMART" id="SM00249"/>
    </source>
</evidence>
<sequence>MHRNPFRNQLENPKGASNMTEDEVLACDICGDAGVEKDLAICSKCTDGAQHIYCMRNVLDKVPDGWMCEDCMESECQKSQSLVNFESSRSSKTADVKTKAIVGRYVPISQRTPENGATYVKNEKSTVSLNKTLISGSNGSRLDAVQRDGQLDSRLPPKENSHEAQKDLNCLMLNSVKEENEDVVKSLALDLNANPGDGNGIVEVHEAGEFGGTRSSHDRILLDGKVATAESVLDPNIPRSATPEGCPSLSVGNVGDKPINDVKDKTPIVEDNNAGNVMLRGKLPTDEKSDAERPEYPTQPSLPIVQPTCYEETLDQLDWKAVEALISLSKGLGKL</sequence>
<keyword evidence="5" id="KW-0804">Transcription</keyword>
<dbReference type="Gene3D" id="3.30.40.10">
    <property type="entry name" value="Zinc/RING finger domain, C3HC4 (zinc finger)"/>
    <property type="match status" value="1"/>
</dbReference>
<keyword evidence="1" id="KW-0479">Metal-binding</keyword>
<feature type="compositionally biased region" description="Basic and acidic residues" evidence="6">
    <location>
        <begin position="258"/>
        <end position="268"/>
    </location>
</feature>
<keyword evidence="2" id="KW-0863">Zinc-finger</keyword>
<dbReference type="SUPFAM" id="SSF57903">
    <property type="entry name" value="FYVE/PHD zinc finger"/>
    <property type="match status" value="1"/>
</dbReference>
<name>A0ABD1LHA5_9FABA</name>
<keyword evidence="3" id="KW-0862">Zinc</keyword>
<evidence type="ECO:0000256" key="4">
    <source>
        <dbReference type="ARBA" id="ARBA00023015"/>
    </source>
</evidence>
<keyword evidence="9" id="KW-1185">Reference proteome</keyword>
<comment type="caution">
    <text evidence="8">The sequence shown here is derived from an EMBL/GenBank/DDBJ whole genome shotgun (WGS) entry which is preliminary data.</text>
</comment>
<accession>A0ABD1LHA5</accession>
<evidence type="ECO:0000256" key="5">
    <source>
        <dbReference type="ARBA" id="ARBA00023163"/>
    </source>
</evidence>
<dbReference type="InterPro" id="IPR013083">
    <property type="entry name" value="Znf_RING/FYVE/PHD"/>
</dbReference>
<feature type="compositionally biased region" description="Basic and acidic residues" evidence="6">
    <location>
        <begin position="283"/>
        <end position="295"/>
    </location>
</feature>
<proteinExistence type="predicted"/>
<evidence type="ECO:0000313" key="9">
    <source>
        <dbReference type="Proteomes" id="UP001603857"/>
    </source>
</evidence>
<reference evidence="8 9" key="1">
    <citation type="submission" date="2024-08" db="EMBL/GenBank/DDBJ databases">
        <title>Insights into the chromosomal genome structure of Flemingia macrophylla.</title>
        <authorList>
            <person name="Ding Y."/>
            <person name="Zhao Y."/>
            <person name="Bi W."/>
            <person name="Wu M."/>
            <person name="Zhao G."/>
            <person name="Gong Y."/>
            <person name="Li W."/>
            <person name="Zhang P."/>
        </authorList>
    </citation>
    <scope>NUCLEOTIDE SEQUENCE [LARGE SCALE GENOMIC DNA]</scope>
    <source>
        <strain evidence="8">DYQJB</strain>
        <tissue evidence="8">Leaf</tissue>
    </source>
</reference>
<organism evidence="8 9">
    <name type="scientific">Flemingia macrophylla</name>
    <dbReference type="NCBI Taxonomy" id="520843"/>
    <lineage>
        <taxon>Eukaryota</taxon>
        <taxon>Viridiplantae</taxon>
        <taxon>Streptophyta</taxon>
        <taxon>Embryophyta</taxon>
        <taxon>Tracheophyta</taxon>
        <taxon>Spermatophyta</taxon>
        <taxon>Magnoliopsida</taxon>
        <taxon>eudicotyledons</taxon>
        <taxon>Gunneridae</taxon>
        <taxon>Pentapetalae</taxon>
        <taxon>rosids</taxon>
        <taxon>fabids</taxon>
        <taxon>Fabales</taxon>
        <taxon>Fabaceae</taxon>
        <taxon>Papilionoideae</taxon>
        <taxon>50 kb inversion clade</taxon>
        <taxon>NPAAA clade</taxon>
        <taxon>indigoferoid/millettioid clade</taxon>
        <taxon>Phaseoleae</taxon>
        <taxon>Flemingia</taxon>
    </lineage>
</organism>
<evidence type="ECO:0000256" key="3">
    <source>
        <dbReference type="ARBA" id="ARBA00022833"/>
    </source>
</evidence>
<dbReference type="PANTHER" id="PTHR33304">
    <property type="match status" value="1"/>
</dbReference>
<dbReference type="SMART" id="SM00249">
    <property type="entry name" value="PHD"/>
    <property type="match status" value="1"/>
</dbReference>
<evidence type="ECO:0000313" key="8">
    <source>
        <dbReference type="EMBL" id="KAL2322897.1"/>
    </source>
</evidence>
<dbReference type="GO" id="GO:0008270">
    <property type="term" value="F:zinc ion binding"/>
    <property type="evidence" value="ECO:0007669"/>
    <property type="project" value="UniProtKB-KW"/>
</dbReference>
<evidence type="ECO:0000256" key="6">
    <source>
        <dbReference type="SAM" id="MobiDB-lite"/>
    </source>
</evidence>
<dbReference type="InterPro" id="IPR001965">
    <property type="entry name" value="Znf_PHD"/>
</dbReference>
<dbReference type="InterPro" id="IPR011011">
    <property type="entry name" value="Znf_FYVE_PHD"/>
</dbReference>
<dbReference type="EMBL" id="JBGMDY010000009">
    <property type="protein sequence ID" value="KAL2322897.1"/>
    <property type="molecule type" value="Genomic_DNA"/>
</dbReference>
<feature type="region of interest" description="Disordered" evidence="6">
    <location>
        <begin position="235"/>
        <end position="303"/>
    </location>
</feature>
<evidence type="ECO:0000256" key="1">
    <source>
        <dbReference type="ARBA" id="ARBA00022723"/>
    </source>
</evidence>
<dbReference type="InterPro" id="IPR049914">
    <property type="entry name" value="PHD1-3/5-6"/>
</dbReference>
<dbReference type="AlphaFoldDB" id="A0ABD1LHA5"/>
<protein>
    <recommendedName>
        <fullName evidence="7">Zinc finger PHD-type domain-containing protein</fullName>
    </recommendedName>
</protein>